<dbReference type="EMBL" id="SMYL01000004">
    <property type="protein sequence ID" value="TDK65873.1"/>
    <property type="molecule type" value="Genomic_DNA"/>
</dbReference>
<dbReference type="InterPro" id="IPR027383">
    <property type="entry name" value="Znf_put"/>
</dbReference>
<dbReference type="OrthoDB" id="8374021at2"/>
<evidence type="ECO:0000313" key="2">
    <source>
        <dbReference type="EMBL" id="TDK65873.1"/>
    </source>
</evidence>
<dbReference type="Proteomes" id="UP000294829">
    <property type="component" value="Unassembled WGS sequence"/>
</dbReference>
<comment type="caution">
    <text evidence="2">The sequence shown here is derived from an EMBL/GenBank/DDBJ whole genome shotgun (WGS) entry which is preliminary data.</text>
</comment>
<name>A0A4R5W1B0_9BURK</name>
<feature type="domain" description="Putative zinc-finger" evidence="1">
    <location>
        <begin position="7"/>
        <end position="40"/>
    </location>
</feature>
<dbReference type="AlphaFoldDB" id="A0A4R5W1B0"/>
<organism evidence="2 3">
    <name type="scientific">Sapientia aquatica</name>
    <dbReference type="NCBI Taxonomy" id="1549640"/>
    <lineage>
        <taxon>Bacteria</taxon>
        <taxon>Pseudomonadati</taxon>
        <taxon>Pseudomonadota</taxon>
        <taxon>Betaproteobacteria</taxon>
        <taxon>Burkholderiales</taxon>
        <taxon>Oxalobacteraceae</taxon>
        <taxon>Sapientia</taxon>
    </lineage>
</organism>
<sequence length="64" mass="7486">MGIKPTCKEVHRLVSEQMDRDLNIVEKARMRVHLMICDACTNFSAQMQLIRRAMHQFPLDKDGK</sequence>
<dbReference type="RefSeq" id="WP_133327905.1">
    <property type="nucleotide sequence ID" value="NZ_SMYL01000004.1"/>
</dbReference>
<evidence type="ECO:0000313" key="3">
    <source>
        <dbReference type="Proteomes" id="UP000294829"/>
    </source>
</evidence>
<reference evidence="2 3" key="1">
    <citation type="submission" date="2019-03" db="EMBL/GenBank/DDBJ databases">
        <title>Sapientia aquatica gen. nov., sp. nov., isolated from a crater lake.</title>
        <authorList>
            <person name="Felfoldi T."/>
            <person name="Szabo A."/>
            <person name="Toth E."/>
            <person name="Schumann P."/>
            <person name="Keki Z."/>
            <person name="Marialigeti K."/>
            <person name="Mathe I."/>
        </authorList>
    </citation>
    <scope>NUCLEOTIDE SEQUENCE [LARGE SCALE GENOMIC DNA]</scope>
    <source>
        <strain evidence="2 3">SA-152</strain>
    </source>
</reference>
<gene>
    <name evidence="2" type="ORF">E2I14_09705</name>
</gene>
<protein>
    <submittedName>
        <fullName evidence="2">Zf-HC2 domain-containing protein</fullName>
    </submittedName>
</protein>
<accession>A0A4R5W1B0</accession>
<evidence type="ECO:0000259" key="1">
    <source>
        <dbReference type="Pfam" id="PF13490"/>
    </source>
</evidence>
<keyword evidence="3" id="KW-1185">Reference proteome</keyword>
<proteinExistence type="predicted"/>
<dbReference type="Pfam" id="PF13490">
    <property type="entry name" value="zf-HC2"/>
    <property type="match status" value="1"/>
</dbReference>